<dbReference type="PANTHER" id="PTHR21560">
    <property type="entry name" value="VERY KIND PROTEIN"/>
    <property type="match status" value="1"/>
</dbReference>
<feature type="compositionally biased region" description="Basic and acidic residues" evidence="4">
    <location>
        <begin position="2148"/>
        <end position="2162"/>
    </location>
</feature>
<dbReference type="InterPro" id="IPR011019">
    <property type="entry name" value="KIND_dom"/>
</dbReference>
<feature type="region of interest" description="Disordered" evidence="4">
    <location>
        <begin position="1223"/>
        <end position="1256"/>
    </location>
</feature>
<feature type="domain" description="Ras-GEF" evidence="5">
    <location>
        <begin position="2601"/>
        <end position="2856"/>
    </location>
</feature>
<dbReference type="GO" id="GO:0048814">
    <property type="term" value="P:regulation of dendrite morphogenesis"/>
    <property type="evidence" value="ECO:0007669"/>
    <property type="project" value="TreeGrafter"/>
</dbReference>
<dbReference type="Proteomes" id="UP000515154">
    <property type="component" value="Linkage group LG14"/>
</dbReference>
<dbReference type="SMART" id="SM00750">
    <property type="entry name" value="KIND"/>
    <property type="match status" value="1"/>
</dbReference>
<keyword evidence="2" id="KW-0677">Repeat</keyword>
<feature type="compositionally biased region" description="Low complexity" evidence="4">
    <location>
        <begin position="1315"/>
        <end position="1331"/>
    </location>
</feature>
<protein>
    <submittedName>
        <fullName evidence="9">Uncharacterized protein LOC115219004</fullName>
    </submittedName>
</protein>
<dbReference type="GO" id="GO:0043025">
    <property type="term" value="C:neuronal cell body"/>
    <property type="evidence" value="ECO:0007669"/>
    <property type="project" value="TreeGrafter"/>
</dbReference>
<dbReference type="KEGG" id="osn:115219004"/>
<feature type="domain" description="KIND" evidence="7">
    <location>
        <begin position="653"/>
        <end position="812"/>
    </location>
</feature>
<proteinExistence type="predicted"/>
<dbReference type="InterPro" id="IPR036964">
    <property type="entry name" value="RASGEF_cat_dom_sf"/>
</dbReference>
<feature type="compositionally biased region" description="Basic residues" evidence="4">
    <location>
        <begin position="1351"/>
        <end position="1361"/>
    </location>
</feature>
<evidence type="ECO:0000259" key="6">
    <source>
        <dbReference type="PROSITE" id="PS50212"/>
    </source>
</evidence>
<dbReference type="GO" id="GO:0007264">
    <property type="term" value="P:small GTPase-mediated signal transduction"/>
    <property type="evidence" value="ECO:0007669"/>
    <property type="project" value="InterPro"/>
</dbReference>
<feature type="compositionally biased region" description="Basic and acidic residues" evidence="4">
    <location>
        <begin position="1986"/>
        <end position="1996"/>
    </location>
</feature>
<feature type="region of interest" description="Disordered" evidence="4">
    <location>
        <begin position="2140"/>
        <end position="2170"/>
    </location>
</feature>
<feature type="compositionally biased region" description="Low complexity" evidence="4">
    <location>
        <begin position="1390"/>
        <end position="1411"/>
    </location>
</feature>
<dbReference type="Gene3D" id="1.10.840.10">
    <property type="entry name" value="Ras guanine-nucleotide exchange factors catalytic domain"/>
    <property type="match status" value="1"/>
</dbReference>
<feature type="compositionally biased region" description="Polar residues" evidence="4">
    <location>
        <begin position="1108"/>
        <end position="1125"/>
    </location>
</feature>
<feature type="compositionally biased region" description="Low complexity" evidence="4">
    <location>
        <begin position="1453"/>
        <end position="1462"/>
    </location>
</feature>
<evidence type="ECO:0000313" key="8">
    <source>
        <dbReference type="Proteomes" id="UP000515154"/>
    </source>
</evidence>
<feature type="region of interest" description="Disordered" evidence="4">
    <location>
        <begin position="1953"/>
        <end position="2015"/>
    </location>
</feature>
<evidence type="ECO:0000256" key="2">
    <source>
        <dbReference type="ARBA" id="ARBA00022737"/>
    </source>
</evidence>
<organism evidence="8 9">
    <name type="scientific">Octopus sinensis</name>
    <name type="common">East Asian common octopus</name>
    <dbReference type="NCBI Taxonomy" id="2607531"/>
    <lineage>
        <taxon>Eukaryota</taxon>
        <taxon>Metazoa</taxon>
        <taxon>Spiralia</taxon>
        <taxon>Lophotrochozoa</taxon>
        <taxon>Mollusca</taxon>
        <taxon>Cephalopoda</taxon>
        <taxon>Coleoidea</taxon>
        <taxon>Octopodiformes</taxon>
        <taxon>Octopoda</taxon>
        <taxon>Incirrata</taxon>
        <taxon>Octopodidae</taxon>
        <taxon>Octopus</taxon>
    </lineage>
</organism>
<gene>
    <name evidence="9" type="primary">LOC115219004</name>
</gene>
<feature type="compositionally biased region" description="Acidic residues" evidence="4">
    <location>
        <begin position="609"/>
        <end position="618"/>
    </location>
</feature>
<evidence type="ECO:0000313" key="9">
    <source>
        <dbReference type="RefSeq" id="XP_029644902.1"/>
    </source>
</evidence>
<reference evidence="9" key="1">
    <citation type="submission" date="2025-08" db="UniProtKB">
        <authorList>
            <consortium name="RefSeq"/>
        </authorList>
    </citation>
    <scope>IDENTIFICATION</scope>
</reference>
<accession>A0A6P7T3H2</accession>
<feature type="region of interest" description="Disordered" evidence="4">
    <location>
        <begin position="1105"/>
        <end position="1125"/>
    </location>
</feature>
<dbReference type="GO" id="GO:0030425">
    <property type="term" value="C:dendrite"/>
    <property type="evidence" value="ECO:0007669"/>
    <property type="project" value="TreeGrafter"/>
</dbReference>
<feature type="domain" description="N-terminal Ras-GEF" evidence="6">
    <location>
        <begin position="2400"/>
        <end position="2524"/>
    </location>
</feature>
<dbReference type="PROSITE" id="PS51377">
    <property type="entry name" value="KIND"/>
    <property type="match status" value="1"/>
</dbReference>
<feature type="region of interest" description="Disordered" evidence="4">
    <location>
        <begin position="589"/>
        <end position="623"/>
    </location>
</feature>
<keyword evidence="8" id="KW-1185">Reference proteome</keyword>
<dbReference type="PROSITE" id="PS50212">
    <property type="entry name" value="RASGEF_NTER"/>
    <property type="match status" value="1"/>
</dbReference>
<feature type="region of interest" description="Disordered" evidence="4">
    <location>
        <begin position="1351"/>
        <end position="1422"/>
    </location>
</feature>
<evidence type="ECO:0000259" key="7">
    <source>
        <dbReference type="PROSITE" id="PS51377"/>
    </source>
</evidence>
<sequence>MAGTYRLSPLNEGDETLNFASLLSKLPGSRGPTSSELWAVCWQSVKILREVNKLGDFFQTLCITPSTLAFELDTGHLRLLDLYVDPDVKFVPPEYEIQGNSYKSHLYSLGKTLLSAKPHPPRETSDTYNTLLTRLTSRAPEERPSVEEVERVCLESLGREDPIAICLKLFNRAVDTDPQQQQPQQQHNSGVHDNCVKFAENIKQELSKADFLKLVPNDVKLSALKDTKLAGEYHQGCSSKAGIESCRQLEPQISSFPLESGLPFTKVECSVGKSVVEVKPVSCERVADFSCVEICELKESNQEDKQNSVPEETLKKGDILLNFSPNQVNNKSKGHELKVDSFKGRSVKTFEEVPSQSEHFKIYNPDIIRGSMSSVEADDIVSGDNNNEADEGDVDNEDDDVTTERIQSCEGSVFNNNILTQQDHATDFLPNNTETHGKQILANDHCSNLDDGSAVELIRLGNADRSVLWNFEEGKVNLVDLILGDNGENESIKRDNPRIELKRTFDKETNISTSGNTSRILSGESQTFCDTYGTSVTQEATSIMSGASLNFQTTTVLSGTNFINESFDKIPECQNTSQLTCTAEGINATEDREMASGENCRKQGSPDSEHEDEDDEGKEDNNESLLEEMQDPTHITAEEAQRKLRNIAQTKVITLQDIIDVSGLYFDEIEIWALCREAVKSLQNTPYIVLYEELDMVGLQPDGHMVFTDQQRIKQEHSKDTPINEKLKVAVRSVGAILCRAGGSKCSTSIAELNMSDDITDLIGNMTLSQPQDTVSFEDLCQKCEDYERTAVYTSQNICQSLYEECWHKLAMKIEEDGASSEEDFVSNGDLNDANSEKSVKNTSFDNGSDDTQKSAFVSVLNQPDKPQSKVLNNENVDLAVPYAFRSVATHFKPIVVNSGRFPAIGEEEETGVMLEATSSQETSQRKRNSTSPVLTPGQRVVEKLRQLEQVYTKRYPRATSFGSRPQKTLESNVTKVENVPSGEAGRGDLCLSQRFDMEQLAEMILNKLQDQKTTSCKPILPPKMSEYQALAYDNQQLPVVMVPAQNLTMTMGLPLVPACEANHGEAARYGFNKIKSPQSMACLQCGTQSMSSVSVSSSPSSTISSVLPNFSETPTSNQSRYSCSDNDGKEMAADFCNCGRSKRTLKLQSNTSSEGSNSSSSSSSSSSYCQLCLDEKQILFPQQSRCEELSRNFDGFLGHKLHFQEQNFDGVNEECLKTSWQQSAQQQQKQHQRDLPHPCPHHHHQQQGKLHQQQQNHCQEQQKQCQNDEYQNQQQQQQEKQEKQCLHSPPPSLIPSPHHHHHHQHLHHNRHHQQQQQQNEPNQLEDCYQQQQQQHLHYQCHYLQQHQRLHHCHHNHHHNSHQLQNPQQQQQQQQHHHQQQQMNDSPLINSSQTNEKNNNNTSKNRSSCSNEKFPTGNRRESICGVHRQQSAIENQNIEVSIVNPHISDNDDSNNNSNNDNNKNGSVTRIFDEWNQPNVCEKSCCNGGINVCNEDLPFNGKALQCDGSSDNAVDCLKCKLDEILCSLQKRCFHCKNMQNCGRHLAEHQHPWKEFNERCEKNLNGSYIHREANPSSGSHQILSPMSLVDCQTKNEYKMSSRNEFSIRKHLCCSSVCTKQISEETVLNTDIAGTARCSCLKEPMPNVSYEVSPFKDESKEVSKNLCSKETPLYAQCERIPNISTPFISPRNECQDAKENGVQIEHWQQAEISERKQDSSREDRPKISEVFGTYCRSDKIVAKQLSLVYKIMDLLQPKSASDSAVNEESDHFLISAGIGSLKGLPKDKFRLSLATMYPKQQWEQQCLEAVFDLINGDSTLKEEPRWNDTSQQAYQESSGEWHLFDSLEMASHQTQRNFYADSSNKDHKMEPQPKVTKSTQNISLESVEQHRNLSGENCEHFTDISILKNFAYDEDVCCDQGEVVYLRSDPVNMKAFQKQELVENPEKILQYGLKGETSMSYGNDDDDDDNGDGGDDGGGGGSAGGGLDGVKRNFGEDGPKGMFQPDPFHTRKFDNSGPTGDIQYIQGLMETSDRCLDQGMDYTNPENQGSEEEIEDDLSYKLYIRDNFLERSQSSGCSFGKHEFQEILLSDTSQEDKKEIETILESGASTKNVEDTAEGVDIQKFMLPEGSIEDIPQQYKLDVGGSNCSKEVNRSDESKTSEQRRTVPPNEYQPRKDWKVDQCLLDGNVKTVETMTQDDDNLQCSGNVLETTNLPAKESQGCTEYYRPITRNRWSVLKDYAESDSRVIYHSADLMNFSNNMEVKQFLNDIDKSDAKSWKTKLSTAQQQVMLKSKEQQKMCRFYLKIKTKAAWSKSEWQQMSRVWNDLKESSNTLSCYKVCRNHLEMLICSECSIPCNLTHALATCKADNKEESDSFIFLTPHEDNPLLHYHSTEVESDSCMDENTLLYAGALQGLFANLYTRTALTSGYIHQFFYCYRYFTSPLQLFTFLRQTYTMSHKFQPSHMAAIIAKRTLLLLSWWLNDYYTIDFKVRTTLKRLVEEFIMKLPVDDETAEMVRTAWTFHTAGHPEVTRKLMAEDSLVSHVLSTGNKTKRMSCSDHDVHQIEYLLASNMIRERAGSCLTIPSKTAEEPVEDSGTFCLKDFTAEELAEQLTLMEQNLFQNVHPVHFLNSKYNGFTPSLSIPGWSSTRSIRTKRDSASSLFVQDSNPSCSVIEIQVKHSHEIAHWVGAELILAPSTKVQVTILEKFLMIAKICLDLQNFATSTAILDGLQNALIRQLPMWKELSPKVMTNFTSLLLMKTPGACSVASSDKNMMEISCQPQIPAILPFLLNVQQSEIGSFTLTNGMYKWAKMRHITKAIDPIRQFHQYQYSFSPSRQLQLGLHCRIESFKSTDLNVLAQEQGCLMDRESTPGGNALHRVIRRVKSSNHHGNTLQKVMKRVKEKLNK</sequence>
<dbReference type="Pfam" id="PF00617">
    <property type="entry name" value="RasGEF"/>
    <property type="match status" value="1"/>
</dbReference>
<feature type="region of interest" description="Disordered" evidence="4">
    <location>
        <begin position="378"/>
        <end position="401"/>
    </location>
</feature>
<dbReference type="RefSeq" id="XP_029644902.1">
    <property type="nucleotide sequence ID" value="XM_029789042.2"/>
</dbReference>
<feature type="compositionally biased region" description="Acidic residues" evidence="4">
    <location>
        <begin position="1960"/>
        <end position="1972"/>
    </location>
</feature>
<dbReference type="InterPro" id="IPR000651">
    <property type="entry name" value="Ras-like_Gua-exchang_fac_N"/>
</dbReference>
<dbReference type="InterPro" id="IPR029899">
    <property type="entry name" value="KNDC1"/>
</dbReference>
<dbReference type="GO" id="GO:0032045">
    <property type="term" value="C:guanyl-nucleotide exchange factor complex"/>
    <property type="evidence" value="ECO:0007669"/>
    <property type="project" value="TreeGrafter"/>
</dbReference>
<feature type="compositionally biased region" description="Low complexity" evidence="4">
    <location>
        <begin position="1270"/>
        <end position="1279"/>
    </location>
</feature>
<evidence type="ECO:0000259" key="5">
    <source>
        <dbReference type="PROSITE" id="PS50009"/>
    </source>
</evidence>
<feature type="region of interest" description="Disordered" evidence="4">
    <location>
        <begin position="1270"/>
        <end position="1331"/>
    </location>
</feature>
<dbReference type="InterPro" id="IPR001895">
    <property type="entry name" value="RASGEF_cat_dom"/>
</dbReference>
<dbReference type="PANTHER" id="PTHR21560:SF0">
    <property type="entry name" value="KINASE NON-CATALYTIC C-LOBE DOMAIN-CONTAINING PROTEIN 1"/>
    <property type="match status" value="1"/>
</dbReference>
<feature type="compositionally biased region" description="Basic and acidic residues" evidence="4">
    <location>
        <begin position="589"/>
        <end position="601"/>
    </location>
</feature>
<dbReference type="InterPro" id="IPR023578">
    <property type="entry name" value="Ras_GEF_dom_sf"/>
</dbReference>
<dbReference type="SMART" id="SM00147">
    <property type="entry name" value="RasGEF"/>
    <property type="match status" value="1"/>
</dbReference>
<name>A0A6P7T3H2_9MOLL</name>
<feature type="compositionally biased region" description="Low complexity" evidence="4">
    <location>
        <begin position="1362"/>
        <end position="1374"/>
    </location>
</feature>
<evidence type="ECO:0000256" key="1">
    <source>
        <dbReference type="ARBA" id="ARBA00022658"/>
    </source>
</evidence>
<evidence type="ECO:0000256" key="3">
    <source>
        <dbReference type="PROSITE-ProRule" id="PRU00168"/>
    </source>
</evidence>
<feature type="region of interest" description="Disordered" evidence="4">
    <location>
        <begin position="1445"/>
        <end position="1466"/>
    </location>
</feature>
<feature type="compositionally biased region" description="Gly residues" evidence="4">
    <location>
        <begin position="1973"/>
        <end position="1985"/>
    </location>
</feature>
<dbReference type="PROSITE" id="PS50009">
    <property type="entry name" value="RASGEF_CAT"/>
    <property type="match status" value="1"/>
</dbReference>
<feature type="compositionally biased region" description="Basic residues" evidence="4">
    <location>
        <begin position="1298"/>
        <end position="1314"/>
    </location>
</feature>
<dbReference type="Gene3D" id="1.20.870.10">
    <property type="entry name" value="Son of sevenless (SoS) protein Chain: S domain 1"/>
    <property type="match status" value="1"/>
</dbReference>
<dbReference type="Pfam" id="PF00618">
    <property type="entry name" value="RasGEF_N"/>
    <property type="match status" value="1"/>
</dbReference>
<dbReference type="SUPFAM" id="SSF48366">
    <property type="entry name" value="Ras GEF"/>
    <property type="match status" value="1"/>
</dbReference>
<keyword evidence="1 3" id="KW-0344">Guanine-nucleotide releasing factor</keyword>
<dbReference type="GO" id="GO:0005085">
    <property type="term" value="F:guanyl-nucleotide exchange factor activity"/>
    <property type="evidence" value="ECO:0007669"/>
    <property type="project" value="UniProtKB-KW"/>
</dbReference>
<feature type="region of interest" description="Disordered" evidence="4">
    <location>
        <begin position="821"/>
        <end position="851"/>
    </location>
</feature>
<evidence type="ECO:0000256" key="4">
    <source>
        <dbReference type="SAM" id="MobiDB-lite"/>
    </source>
</evidence>